<comment type="subcellular location">
    <subcellularLocation>
        <location evidence="10">Cytoplasm</location>
    </subcellularLocation>
</comment>
<comment type="pathway">
    <text evidence="1 10">Amino-acid biosynthesis; L-histidine biosynthesis; L-histidine from 5-phospho-alpha-D-ribose 1-diphosphate: step 5/9.</text>
</comment>
<dbReference type="GO" id="GO:0016829">
    <property type="term" value="F:lyase activity"/>
    <property type="evidence" value="ECO:0007669"/>
    <property type="project" value="UniProtKB-KW"/>
</dbReference>
<evidence type="ECO:0000256" key="2">
    <source>
        <dbReference type="ARBA" id="ARBA00011152"/>
    </source>
</evidence>
<comment type="function">
    <text evidence="10">IGPS catalyzes the conversion of PRFAR and glutamine to IGP, AICAR and glutamate. The HisH subunit catalyzes the hydrolysis of glutamine to glutamate and ammonia as part of the synthesis of IGP and AICAR. The resulting ammonia molecule is channeled to the active site of HisF.</text>
</comment>
<evidence type="ECO:0000256" key="9">
    <source>
        <dbReference type="ARBA" id="ARBA00049534"/>
    </source>
</evidence>
<dbReference type="InterPro" id="IPR010139">
    <property type="entry name" value="Imidazole-glycPsynth_HisH"/>
</dbReference>
<feature type="active site" evidence="10 11">
    <location>
        <position position="190"/>
    </location>
</feature>
<dbReference type="AlphaFoldDB" id="A0A9D0YPY2"/>
<evidence type="ECO:0000313" key="14">
    <source>
        <dbReference type="Proteomes" id="UP000606463"/>
    </source>
</evidence>
<dbReference type="EC" id="4.3.2.10" evidence="10"/>
<dbReference type="Pfam" id="PF00117">
    <property type="entry name" value="GATase"/>
    <property type="match status" value="1"/>
</dbReference>
<evidence type="ECO:0000259" key="12">
    <source>
        <dbReference type="Pfam" id="PF00117"/>
    </source>
</evidence>
<dbReference type="InterPro" id="IPR017926">
    <property type="entry name" value="GATASE"/>
</dbReference>
<dbReference type="EMBL" id="DQVE01000062">
    <property type="protein sequence ID" value="HIP98910.1"/>
    <property type="molecule type" value="Genomic_DNA"/>
</dbReference>
<dbReference type="NCBIfam" id="TIGR01855">
    <property type="entry name" value="IMP_synth_hisH"/>
    <property type="match status" value="1"/>
</dbReference>
<dbReference type="PANTHER" id="PTHR42701:SF1">
    <property type="entry name" value="IMIDAZOLE GLYCEROL PHOSPHATE SYNTHASE SUBUNIT HISH"/>
    <property type="match status" value="1"/>
</dbReference>
<evidence type="ECO:0000256" key="10">
    <source>
        <dbReference type="HAMAP-Rule" id="MF_00278"/>
    </source>
</evidence>
<dbReference type="GO" id="GO:0004359">
    <property type="term" value="F:glutaminase activity"/>
    <property type="evidence" value="ECO:0007669"/>
    <property type="project" value="UniProtKB-EC"/>
</dbReference>
<comment type="catalytic activity">
    <reaction evidence="8 10">
        <text>5-[(5-phospho-1-deoxy-D-ribulos-1-ylimino)methylamino]-1-(5-phospho-beta-D-ribosyl)imidazole-4-carboxamide + L-glutamine = D-erythro-1-(imidazol-4-yl)glycerol 3-phosphate + 5-amino-1-(5-phospho-beta-D-ribosyl)imidazole-4-carboxamide + L-glutamate + H(+)</text>
        <dbReference type="Rhea" id="RHEA:24793"/>
        <dbReference type="ChEBI" id="CHEBI:15378"/>
        <dbReference type="ChEBI" id="CHEBI:29985"/>
        <dbReference type="ChEBI" id="CHEBI:58278"/>
        <dbReference type="ChEBI" id="CHEBI:58359"/>
        <dbReference type="ChEBI" id="CHEBI:58475"/>
        <dbReference type="ChEBI" id="CHEBI:58525"/>
        <dbReference type="EC" id="4.3.2.10"/>
    </reaction>
</comment>
<dbReference type="PANTHER" id="PTHR42701">
    <property type="entry name" value="IMIDAZOLE GLYCEROL PHOSPHATE SYNTHASE SUBUNIT HISH"/>
    <property type="match status" value="1"/>
</dbReference>
<feature type="active site" evidence="10 11">
    <location>
        <position position="188"/>
    </location>
</feature>
<evidence type="ECO:0000256" key="5">
    <source>
        <dbReference type="ARBA" id="ARBA00022962"/>
    </source>
</evidence>
<dbReference type="PIRSF" id="PIRSF000495">
    <property type="entry name" value="Amidotransf_hisH"/>
    <property type="match status" value="1"/>
</dbReference>
<accession>A0A9D0YPY2</accession>
<keyword evidence="4 10" id="KW-0378">Hydrolase</keyword>
<feature type="domain" description="Glutamine amidotransferase" evidence="12">
    <location>
        <begin position="8"/>
        <end position="203"/>
    </location>
</feature>
<keyword evidence="5 10" id="KW-0315">Glutamine amidotransferase</keyword>
<protein>
    <recommendedName>
        <fullName evidence="10">Imidazole glycerol phosphate synthase subunit HisH</fullName>
        <ecNumber evidence="10">4.3.2.10</ecNumber>
    </recommendedName>
    <alternativeName>
        <fullName evidence="10">IGP synthase glutaminase subunit</fullName>
        <ecNumber evidence="10">3.5.1.2</ecNumber>
    </alternativeName>
    <alternativeName>
        <fullName evidence="10">IGP synthase subunit HisH</fullName>
    </alternativeName>
    <alternativeName>
        <fullName evidence="10">ImGP synthase subunit HisH</fullName>
        <shortName evidence="10">IGPS subunit HisH</shortName>
    </alternativeName>
</protein>
<dbReference type="GO" id="GO:0005737">
    <property type="term" value="C:cytoplasm"/>
    <property type="evidence" value="ECO:0007669"/>
    <property type="project" value="UniProtKB-SubCell"/>
</dbReference>
<evidence type="ECO:0000256" key="6">
    <source>
        <dbReference type="ARBA" id="ARBA00023102"/>
    </source>
</evidence>
<keyword evidence="3 10" id="KW-0028">Amino-acid biosynthesis</keyword>
<dbReference type="GO" id="GO:0000105">
    <property type="term" value="P:L-histidine biosynthetic process"/>
    <property type="evidence" value="ECO:0007669"/>
    <property type="project" value="UniProtKB-UniRule"/>
</dbReference>
<feature type="active site" description="Nucleophile" evidence="10 11">
    <location>
        <position position="84"/>
    </location>
</feature>
<evidence type="ECO:0000256" key="11">
    <source>
        <dbReference type="PIRSR" id="PIRSR000495-1"/>
    </source>
</evidence>
<evidence type="ECO:0000256" key="4">
    <source>
        <dbReference type="ARBA" id="ARBA00022801"/>
    </source>
</evidence>
<organism evidence="13 14">
    <name type="scientific">Aquifex aeolicus</name>
    <dbReference type="NCBI Taxonomy" id="63363"/>
    <lineage>
        <taxon>Bacteria</taxon>
        <taxon>Pseudomonadati</taxon>
        <taxon>Aquificota</taxon>
        <taxon>Aquificia</taxon>
        <taxon>Aquificales</taxon>
        <taxon>Aquificaceae</taxon>
        <taxon>Aquifex</taxon>
    </lineage>
</organism>
<keyword evidence="10" id="KW-0963">Cytoplasm</keyword>
<comment type="subunit">
    <text evidence="2 10">Heterodimer of HisH and HisF.</text>
</comment>
<dbReference type="GO" id="GO:0000107">
    <property type="term" value="F:imidazoleglycerol-phosphate synthase activity"/>
    <property type="evidence" value="ECO:0007669"/>
    <property type="project" value="UniProtKB-UniRule"/>
</dbReference>
<dbReference type="CDD" id="cd01748">
    <property type="entry name" value="GATase1_IGP_Synthase"/>
    <property type="match status" value="1"/>
</dbReference>
<dbReference type="EC" id="3.5.1.2" evidence="10"/>
<dbReference type="Proteomes" id="UP000606463">
    <property type="component" value="Unassembled WGS sequence"/>
</dbReference>
<evidence type="ECO:0000256" key="7">
    <source>
        <dbReference type="ARBA" id="ARBA00023239"/>
    </source>
</evidence>
<dbReference type="SUPFAM" id="SSF52317">
    <property type="entry name" value="Class I glutamine amidotransferase-like"/>
    <property type="match status" value="1"/>
</dbReference>
<dbReference type="Gene3D" id="3.40.50.880">
    <property type="match status" value="1"/>
</dbReference>
<name>A0A9D0YPY2_AQUAO</name>
<evidence type="ECO:0000256" key="3">
    <source>
        <dbReference type="ARBA" id="ARBA00022605"/>
    </source>
</evidence>
<comment type="catalytic activity">
    <reaction evidence="9 10">
        <text>L-glutamine + H2O = L-glutamate + NH4(+)</text>
        <dbReference type="Rhea" id="RHEA:15889"/>
        <dbReference type="ChEBI" id="CHEBI:15377"/>
        <dbReference type="ChEBI" id="CHEBI:28938"/>
        <dbReference type="ChEBI" id="CHEBI:29985"/>
        <dbReference type="ChEBI" id="CHEBI:58359"/>
        <dbReference type="EC" id="3.5.1.2"/>
    </reaction>
</comment>
<evidence type="ECO:0000256" key="8">
    <source>
        <dbReference type="ARBA" id="ARBA00047838"/>
    </source>
</evidence>
<proteinExistence type="inferred from homology"/>
<keyword evidence="6 10" id="KW-0368">Histidine biosynthesis</keyword>
<dbReference type="PROSITE" id="PS51273">
    <property type="entry name" value="GATASE_TYPE_1"/>
    <property type="match status" value="1"/>
</dbReference>
<dbReference type="InterPro" id="IPR029062">
    <property type="entry name" value="Class_I_gatase-like"/>
</dbReference>
<reference evidence="13" key="1">
    <citation type="journal article" date="2020" name="ISME J.">
        <title>Gammaproteobacteria mediating utilization of methyl-, sulfur- and petroleum organic compounds in deep ocean hydrothermal plumes.</title>
        <authorList>
            <person name="Zhou Z."/>
            <person name="Liu Y."/>
            <person name="Pan J."/>
            <person name="Cron B.R."/>
            <person name="Toner B.M."/>
            <person name="Anantharaman K."/>
            <person name="Breier J.A."/>
            <person name="Dick G.J."/>
            <person name="Li M."/>
        </authorList>
    </citation>
    <scope>NUCLEOTIDE SEQUENCE</scope>
    <source>
        <strain evidence="13">SZUA-1501</strain>
    </source>
</reference>
<gene>
    <name evidence="10 13" type="primary">hisH</name>
    <name evidence="13" type="ORF">EYH37_06095</name>
</gene>
<keyword evidence="7 10" id="KW-0456">Lyase</keyword>
<sequence length="211" mass="23918">MVKPKAALIDYGMGNLGSVAKALQTVGLDVKITSDKGDLERAEAIVLPGVGAFGDAIKRLKELKLDLAIKREVLDKKKPFLGICLGLQLLFEESYEFGKHKGLEIFEGEVLHFGDNVSKVPHMGWNEIHPLRDHPILESLKDGDFFYFVHSYYVKPKRRDIILTETDYEGFYFTSGVAYENIVAFQFHPEKSQKKGLKLLENFKRLVENSI</sequence>
<evidence type="ECO:0000256" key="1">
    <source>
        <dbReference type="ARBA" id="ARBA00005091"/>
    </source>
</evidence>
<comment type="caution">
    <text evidence="13">The sequence shown here is derived from an EMBL/GenBank/DDBJ whole genome shotgun (WGS) entry which is preliminary data.</text>
</comment>
<evidence type="ECO:0000313" key="13">
    <source>
        <dbReference type="EMBL" id="HIP98910.1"/>
    </source>
</evidence>
<dbReference type="HAMAP" id="MF_00278">
    <property type="entry name" value="HisH"/>
    <property type="match status" value="1"/>
</dbReference>